<dbReference type="InterPro" id="IPR011335">
    <property type="entry name" value="Restrct_endonuc-II-like"/>
</dbReference>
<evidence type="ECO:0000313" key="3">
    <source>
        <dbReference type="Proteomes" id="UP000288892"/>
    </source>
</evidence>
<organism evidence="2 3">
    <name type="scientific">Candidatus Electrothrix marina</name>
    <dbReference type="NCBI Taxonomy" id="1859130"/>
    <lineage>
        <taxon>Bacteria</taxon>
        <taxon>Pseudomonadati</taxon>
        <taxon>Thermodesulfobacteriota</taxon>
        <taxon>Desulfobulbia</taxon>
        <taxon>Desulfobulbales</taxon>
        <taxon>Desulfobulbaceae</taxon>
        <taxon>Candidatus Electrothrix</taxon>
    </lineage>
</organism>
<dbReference type="Pfam" id="PF05685">
    <property type="entry name" value="Uma2"/>
    <property type="match status" value="1"/>
</dbReference>
<dbReference type="CDD" id="cd06260">
    <property type="entry name" value="DUF820-like"/>
    <property type="match status" value="1"/>
</dbReference>
<feature type="domain" description="Putative restriction endonuclease" evidence="1">
    <location>
        <begin position="10"/>
        <end position="133"/>
    </location>
</feature>
<comment type="caution">
    <text evidence="2">The sequence shown here is derived from an EMBL/GenBank/DDBJ whole genome shotgun (WGS) entry which is preliminary data.</text>
</comment>
<dbReference type="EMBL" id="MTKS01000050">
    <property type="protein sequence ID" value="RWX52017.1"/>
    <property type="molecule type" value="Genomic_DNA"/>
</dbReference>
<protein>
    <submittedName>
        <fullName evidence="2">Putative restriction endonuclease</fullName>
    </submittedName>
</protein>
<dbReference type="GO" id="GO:0004519">
    <property type="term" value="F:endonuclease activity"/>
    <property type="evidence" value="ECO:0007669"/>
    <property type="project" value="UniProtKB-KW"/>
</dbReference>
<proteinExistence type="predicted"/>
<keyword evidence="2" id="KW-0540">Nuclease</keyword>
<gene>
    <name evidence="2" type="ORF">VU01_10505</name>
</gene>
<dbReference type="PANTHER" id="PTHR34107">
    <property type="entry name" value="SLL0198 PROTEIN-RELATED"/>
    <property type="match status" value="1"/>
</dbReference>
<reference evidence="2 3" key="1">
    <citation type="submission" date="2017-01" db="EMBL/GenBank/DDBJ databases">
        <title>The cable genome- insights into the physiology and evolution of filamentous bacteria capable of sulfide oxidation via long distance electron transfer.</title>
        <authorList>
            <person name="Schreiber L."/>
            <person name="Bjerg J.T."/>
            <person name="Boggild A."/>
            <person name="Van De Vossenberg J."/>
            <person name="Meysman F."/>
            <person name="Nielsen L.P."/>
            <person name="Schramm A."/>
            <person name="Kjeldsen K.U."/>
        </authorList>
    </citation>
    <scope>NUCLEOTIDE SEQUENCE [LARGE SCALE GENOMIC DNA]</scope>
    <source>
        <strain evidence="2">A5</strain>
    </source>
</reference>
<name>A0A444JG74_9BACT</name>
<keyword evidence="3" id="KW-1185">Reference proteome</keyword>
<keyword evidence="2" id="KW-0378">Hydrolase</keyword>
<dbReference type="AlphaFoldDB" id="A0A444JG74"/>
<dbReference type="SUPFAM" id="SSF52980">
    <property type="entry name" value="Restriction endonuclease-like"/>
    <property type="match status" value="1"/>
</dbReference>
<dbReference type="Gene3D" id="3.90.1570.10">
    <property type="entry name" value="tt1808, chain A"/>
    <property type="match status" value="1"/>
</dbReference>
<keyword evidence="2" id="KW-0255">Endonuclease</keyword>
<sequence>MNWQEVCEHPRLKNLPFKIELDEDGKILMTPVKVSHSAFQGELEFLLRSLLQTGKTLPECAVATGKGTKVADVAWASDAVFSIIKNEIECSVCPEICVEVFSSSNTHKEMNEKRMLYFEQGALEFWLCTEQGNMSFFDRKGELKRSGLVPDFPLCIEL</sequence>
<accession>A0A444JG74</accession>
<dbReference type="PANTHER" id="PTHR34107:SF4">
    <property type="entry name" value="SLL1222 PROTEIN"/>
    <property type="match status" value="1"/>
</dbReference>
<dbReference type="Proteomes" id="UP000288892">
    <property type="component" value="Unassembled WGS sequence"/>
</dbReference>
<dbReference type="InterPro" id="IPR008538">
    <property type="entry name" value="Uma2"/>
</dbReference>
<evidence type="ECO:0000313" key="2">
    <source>
        <dbReference type="EMBL" id="RWX52017.1"/>
    </source>
</evidence>
<dbReference type="InterPro" id="IPR012296">
    <property type="entry name" value="Nuclease_put_TT1808"/>
</dbReference>
<evidence type="ECO:0000259" key="1">
    <source>
        <dbReference type="Pfam" id="PF05685"/>
    </source>
</evidence>